<evidence type="ECO:0000256" key="3">
    <source>
        <dbReference type="HAMAP-Rule" id="MF_00272"/>
    </source>
</evidence>
<comment type="function">
    <text evidence="3">The glycine cleavage system catalyzes the degradation of glycine. The H protein shuttles the methylamine group of glycine from the P protein to the T protein.</text>
</comment>
<dbReference type="PANTHER" id="PTHR11715:SF3">
    <property type="entry name" value="GLYCINE CLEAVAGE SYSTEM H PROTEIN-RELATED"/>
    <property type="match status" value="1"/>
</dbReference>
<comment type="similarity">
    <text evidence="1 3">Belongs to the GcvH family.</text>
</comment>
<comment type="subunit">
    <text evidence="3">The glycine cleavage system is composed of four proteins: P, T, L and H.</text>
</comment>
<dbReference type="NCBIfam" id="NF002270">
    <property type="entry name" value="PRK01202.1"/>
    <property type="match status" value="1"/>
</dbReference>
<dbReference type="CDD" id="cd06848">
    <property type="entry name" value="GCS_H"/>
    <property type="match status" value="1"/>
</dbReference>
<dbReference type="GO" id="GO:0019464">
    <property type="term" value="P:glycine decarboxylation via glycine cleavage system"/>
    <property type="evidence" value="ECO:0007669"/>
    <property type="project" value="UniProtKB-UniRule"/>
</dbReference>
<dbReference type="InterPro" id="IPR017453">
    <property type="entry name" value="GCV_H_sub"/>
</dbReference>
<dbReference type="OrthoDB" id="9796712at2"/>
<feature type="modified residue" description="N6-lipoyllysine" evidence="3 4">
    <location>
        <position position="62"/>
    </location>
</feature>
<name>L8JBG5_9GAMM</name>
<gene>
    <name evidence="3" type="primary">gcvH</name>
    <name evidence="6" type="ORF">C942_00691</name>
</gene>
<protein>
    <recommendedName>
        <fullName evidence="3">Glycine cleavage system H protein</fullName>
    </recommendedName>
</protein>
<dbReference type="GO" id="GO:0009249">
    <property type="term" value="P:protein lipoylation"/>
    <property type="evidence" value="ECO:0007669"/>
    <property type="project" value="TreeGrafter"/>
</dbReference>
<dbReference type="GO" id="GO:0005829">
    <property type="term" value="C:cytosol"/>
    <property type="evidence" value="ECO:0007669"/>
    <property type="project" value="TreeGrafter"/>
</dbReference>
<dbReference type="InterPro" id="IPR011053">
    <property type="entry name" value="Single_hybrid_motif"/>
</dbReference>
<evidence type="ECO:0000259" key="5">
    <source>
        <dbReference type="PROSITE" id="PS50968"/>
    </source>
</evidence>
<dbReference type="Proteomes" id="UP000011134">
    <property type="component" value="Unassembled WGS sequence"/>
</dbReference>
<dbReference type="PANTHER" id="PTHR11715">
    <property type="entry name" value="GLYCINE CLEAVAGE SYSTEM H PROTEIN"/>
    <property type="match status" value="1"/>
</dbReference>
<evidence type="ECO:0000313" key="7">
    <source>
        <dbReference type="Proteomes" id="UP000011134"/>
    </source>
</evidence>
<dbReference type="HAMAP" id="MF_00272">
    <property type="entry name" value="GcvH"/>
    <property type="match status" value="1"/>
</dbReference>
<dbReference type="Pfam" id="PF01597">
    <property type="entry name" value="GCV_H"/>
    <property type="match status" value="1"/>
</dbReference>
<evidence type="ECO:0000313" key="6">
    <source>
        <dbReference type="EMBL" id="ELR65608.1"/>
    </source>
</evidence>
<dbReference type="InterPro" id="IPR002930">
    <property type="entry name" value="GCV_H"/>
</dbReference>
<dbReference type="Gene3D" id="2.40.50.100">
    <property type="match status" value="1"/>
</dbReference>
<dbReference type="InterPro" id="IPR033753">
    <property type="entry name" value="GCV_H/Fam206"/>
</dbReference>
<keyword evidence="2 3" id="KW-0450">Lipoyl</keyword>
<dbReference type="GO" id="GO:0005960">
    <property type="term" value="C:glycine cleavage complex"/>
    <property type="evidence" value="ECO:0007669"/>
    <property type="project" value="InterPro"/>
</dbReference>
<dbReference type="PATRIC" id="fig|1056511.3.peg.2180"/>
<dbReference type="PROSITE" id="PS50968">
    <property type="entry name" value="BIOTINYL_LIPOYL"/>
    <property type="match status" value="1"/>
</dbReference>
<accession>L8JBG5</accession>
<evidence type="ECO:0000256" key="1">
    <source>
        <dbReference type="ARBA" id="ARBA00009249"/>
    </source>
</evidence>
<comment type="caution">
    <text evidence="6">The sequence shown here is derived from an EMBL/GenBank/DDBJ whole genome shotgun (WGS) entry which is preliminary data.</text>
</comment>
<evidence type="ECO:0000256" key="4">
    <source>
        <dbReference type="PIRSR" id="PIRSR617453-50"/>
    </source>
</evidence>
<reference evidence="6 7" key="1">
    <citation type="submission" date="2012-12" db="EMBL/GenBank/DDBJ databases">
        <title>Genome Assembly of Photobacterium sp. AK15.</title>
        <authorList>
            <person name="Khatri I."/>
            <person name="Vaidya B."/>
            <person name="Srinivas T.N.R."/>
            <person name="Subramanian S."/>
            <person name="Pinnaka A."/>
        </authorList>
    </citation>
    <scope>NUCLEOTIDE SEQUENCE [LARGE SCALE GENOMIC DNA]</scope>
    <source>
        <strain evidence="6 7">AK15</strain>
    </source>
</reference>
<evidence type="ECO:0000256" key="2">
    <source>
        <dbReference type="ARBA" id="ARBA00022823"/>
    </source>
</evidence>
<comment type="cofactor">
    <cofactor evidence="3">
        <name>(R)-lipoate</name>
        <dbReference type="ChEBI" id="CHEBI:83088"/>
    </cofactor>
    <text evidence="3">Binds 1 lipoyl cofactor covalently.</text>
</comment>
<keyword evidence="7" id="KW-1185">Reference proteome</keyword>
<dbReference type="AlphaFoldDB" id="L8JBG5"/>
<dbReference type="InterPro" id="IPR000089">
    <property type="entry name" value="Biotin_lipoyl"/>
</dbReference>
<feature type="domain" description="Lipoyl-binding" evidence="5">
    <location>
        <begin position="21"/>
        <end position="103"/>
    </location>
</feature>
<organism evidence="6 7">
    <name type="scientific">Photobacterium marinum</name>
    <dbReference type="NCBI Taxonomy" id="1056511"/>
    <lineage>
        <taxon>Bacteria</taxon>
        <taxon>Pseudomonadati</taxon>
        <taxon>Pseudomonadota</taxon>
        <taxon>Gammaproteobacteria</taxon>
        <taxon>Vibrionales</taxon>
        <taxon>Vibrionaceae</taxon>
        <taxon>Photobacterium</taxon>
    </lineage>
</organism>
<dbReference type="NCBIfam" id="TIGR00527">
    <property type="entry name" value="gcvH"/>
    <property type="match status" value="1"/>
</dbReference>
<dbReference type="SUPFAM" id="SSF51230">
    <property type="entry name" value="Single hybrid motif"/>
    <property type="match status" value="1"/>
</dbReference>
<sequence>MENTLKFTESHEWVRDNGDGTITMGISDHAQGLLGDVVFVDLPEVGDSTEAGETFSLVESVKAASDIYSPVTGEIVEVNEDLEDSPELVNEEPYEGGWIAKIKIADIEELEKLIDGEKYLATLEED</sequence>
<dbReference type="EMBL" id="AMZO01000016">
    <property type="protein sequence ID" value="ELR65608.1"/>
    <property type="molecule type" value="Genomic_DNA"/>
</dbReference>
<proteinExistence type="inferred from homology"/>
<dbReference type="RefSeq" id="WP_007465488.1">
    <property type="nucleotide sequence ID" value="NZ_AMZO01000016.1"/>
</dbReference>